<dbReference type="Proteomes" id="UP001202328">
    <property type="component" value="Unassembled WGS sequence"/>
</dbReference>
<dbReference type="EMBL" id="JAJJMB010006318">
    <property type="protein sequence ID" value="KAI3935012.1"/>
    <property type="molecule type" value="Genomic_DNA"/>
</dbReference>
<organism evidence="1 2">
    <name type="scientific">Papaver atlanticum</name>
    <dbReference type="NCBI Taxonomy" id="357466"/>
    <lineage>
        <taxon>Eukaryota</taxon>
        <taxon>Viridiplantae</taxon>
        <taxon>Streptophyta</taxon>
        <taxon>Embryophyta</taxon>
        <taxon>Tracheophyta</taxon>
        <taxon>Spermatophyta</taxon>
        <taxon>Magnoliopsida</taxon>
        <taxon>Ranunculales</taxon>
        <taxon>Papaveraceae</taxon>
        <taxon>Papaveroideae</taxon>
        <taxon>Papaver</taxon>
    </lineage>
</organism>
<comment type="caution">
    <text evidence="1">The sequence shown here is derived from an EMBL/GenBank/DDBJ whole genome shotgun (WGS) entry which is preliminary data.</text>
</comment>
<sequence>MPFVVYEIFAACFSLTRDNVMPDCISVGRTQQLPQEILDPCRAYNSIGCGNGTNGLCLLTIPRQVDVSSLNHTN</sequence>
<evidence type="ECO:0000313" key="1">
    <source>
        <dbReference type="EMBL" id="KAI3935012.1"/>
    </source>
</evidence>
<accession>A0AAD4XQZ8</accession>
<keyword evidence="2" id="KW-1185">Reference proteome</keyword>
<proteinExistence type="predicted"/>
<evidence type="ECO:0000313" key="2">
    <source>
        <dbReference type="Proteomes" id="UP001202328"/>
    </source>
</evidence>
<protein>
    <submittedName>
        <fullName evidence="1">Uncharacterized protein</fullName>
    </submittedName>
</protein>
<dbReference type="AlphaFoldDB" id="A0AAD4XQZ8"/>
<reference evidence="1" key="1">
    <citation type="submission" date="2022-04" db="EMBL/GenBank/DDBJ databases">
        <title>A functionally conserved STORR gene fusion in Papaver species that diverged 16.8 million years ago.</title>
        <authorList>
            <person name="Catania T."/>
        </authorList>
    </citation>
    <scope>NUCLEOTIDE SEQUENCE</scope>
    <source>
        <strain evidence="1">S-188037</strain>
    </source>
</reference>
<gene>
    <name evidence="1" type="ORF">MKW98_009931</name>
</gene>
<name>A0AAD4XQZ8_9MAGN</name>